<proteinExistence type="predicted"/>
<name>A0A7W6C1T8_9HYPH</name>
<dbReference type="RefSeq" id="WP_183893110.1">
    <property type="nucleotide sequence ID" value="NZ_JACIDV010000001.1"/>
</dbReference>
<sequence>MCRDAERNARDILQITSARKADDGPSKALLQQKNLAIEMDRRVNAALLPMEQHIGKPVGI</sequence>
<accession>A0A7W6C1T8</accession>
<keyword evidence="2" id="KW-1185">Reference proteome</keyword>
<reference evidence="1 2" key="1">
    <citation type="submission" date="2020-08" db="EMBL/GenBank/DDBJ databases">
        <title>Genomic Encyclopedia of Type Strains, Phase IV (KMG-IV): sequencing the most valuable type-strain genomes for metagenomic binning, comparative biology and taxonomic classification.</title>
        <authorList>
            <person name="Goeker M."/>
        </authorList>
    </citation>
    <scope>NUCLEOTIDE SEQUENCE [LARGE SCALE GENOMIC DNA]</scope>
    <source>
        <strain evidence="1 2">DSM 26438</strain>
    </source>
</reference>
<evidence type="ECO:0000313" key="2">
    <source>
        <dbReference type="Proteomes" id="UP000565286"/>
    </source>
</evidence>
<comment type="caution">
    <text evidence="1">The sequence shown here is derived from an EMBL/GenBank/DDBJ whole genome shotgun (WGS) entry which is preliminary data.</text>
</comment>
<evidence type="ECO:0000313" key="1">
    <source>
        <dbReference type="EMBL" id="MBB3944183.1"/>
    </source>
</evidence>
<dbReference type="Proteomes" id="UP000565286">
    <property type="component" value="Unassembled WGS sequence"/>
</dbReference>
<dbReference type="AlphaFoldDB" id="A0A7W6C1T8"/>
<protein>
    <submittedName>
        <fullName evidence="1">Uncharacterized protein</fullName>
    </submittedName>
</protein>
<dbReference type="EMBL" id="JACIDV010000001">
    <property type="protein sequence ID" value="MBB3944183.1"/>
    <property type="molecule type" value="Genomic_DNA"/>
</dbReference>
<organism evidence="1 2">
    <name type="scientific">Rhizobium skierniewicense</name>
    <dbReference type="NCBI Taxonomy" id="984260"/>
    <lineage>
        <taxon>Bacteria</taxon>
        <taxon>Pseudomonadati</taxon>
        <taxon>Pseudomonadota</taxon>
        <taxon>Alphaproteobacteria</taxon>
        <taxon>Hyphomicrobiales</taxon>
        <taxon>Rhizobiaceae</taxon>
        <taxon>Rhizobium/Agrobacterium group</taxon>
        <taxon>Rhizobium</taxon>
    </lineage>
</organism>
<gene>
    <name evidence="1" type="ORF">GGQ73_000106</name>
</gene>